<dbReference type="Gene3D" id="3.40.50.720">
    <property type="entry name" value="NAD(P)-binding Rossmann-like Domain"/>
    <property type="match status" value="1"/>
</dbReference>
<feature type="non-terminal residue" evidence="4">
    <location>
        <position position="194"/>
    </location>
</feature>
<accession>A0A6A6CIF1</accession>
<dbReference type="Pfam" id="PF00106">
    <property type="entry name" value="adh_short"/>
    <property type="match status" value="1"/>
</dbReference>
<dbReference type="GO" id="GO:0016020">
    <property type="term" value="C:membrane"/>
    <property type="evidence" value="ECO:0007669"/>
    <property type="project" value="TreeGrafter"/>
</dbReference>
<evidence type="ECO:0000313" key="4">
    <source>
        <dbReference type="EMBL" id="KAF2165176.1"/>
    </source>
</evidence>
<dbReference type="GO" id="GO:0016491">
    <property type="term" value="F:oxidoreductase activity"/>
    <property type="evidence" value="ECO:0007669"/>
    <property type="project" value="UniProtKB-KW"/>
</dbReference>
<dbReference type="EMBL" id="ML993601">
    <property type="protein sequence ID" value="KAF2165176.1"/>
    <property type="molecule type" value="Genomic_DNA"/>
</dbReference>
<keyword evidence="2" id="KW-0560">Oxidoreductase</keyword>
<dbReference type="PRINTS" id="PR00081">
    <property type="entry name" value="GDHRDH"/>
</dbReference>
<dbReference type="OrthoDB" id="1933717at2759"/>
<organism evidence="4 5">
    <name type="scientific">Zasmidium cellare ATCC 36951</name>
    <dbReference type="NCBI Taxonomy" id="1080233"/>
    <lineage>
        <taxon>Eukaryota</taxon>
        <taxon>Fungi</taxon>
        <taxon>Dikarya</taxon>
        <taxon>Ascomycota</taxon>
        <taxon>Pezizomycotina</taxon>
        <taxon>Dothideomycetes</taxon>
        <taxon>Dothideomycetidae</taxon>
        <taxon>Mycosphaerellales</taxon>
        <taxon>Mycosphaerellaceae</taxon>
        <taxon>Zasmidium</taxon>
    </lineage>
</organism>
<dbReference type="PIRSF" id="PIRSF000126">
    <property type="entry name" value="11-beta-HSD1"/>
    <property type="match status" value="1"/>
</dbReference>
<evidence type="ECO:0000313" key="5">
    <source>
        <dbReference type="Proteomes" id="UP000799537"/>
    </source>
</evidence>
<evidence type="ECO:0000256" key="3">
    <source>
        <dbReference type="RuleBase" id="RU000363"/>
    </source>
</evidence>
<dbReference type="RefSeq" id="XP_033666065.1">
    <property type="nucleotide sequence ID" value="XM_033810339.1"/>
</dbReference>
<name>A0A6A6CIF1_ZASCE</name>
<evidence type="ECO:0000256" key="2">
    <source>
        <dbReference type="ARBA" id="ARBA00023002"/>
    </source>
</evidence>
<sequence length="194" mass="20769">GKLKGKVVCITGASSGIGRTSCLAFAHAGASVACVARRKDRLDTLVEEIKQKYNVPVAAIPADLFDPEAAKKVIQDAESALGPIDILINNAGMQLVRKLEDVQDFEEEWWKLVVINLRAPAALTHAVLPSMIARKTGILLNVGSAAGAHDIPWCSAYGTSKLAVMKLYQNLPAEIGQHGITTFNVHPGQIMTDM</sequence>
<gene>
    <name evidence="4" type="ORF">M409DRAFT_34969</name>
</gene>
<protein>
    <submittedName>
        <fullName evidence="4">Uncharacterized protein</fullName>
    </submittedName>
</protein>
<evidence type="ECO:0000256" key="1">
    <source>
        <dbReference type="ARBA" id="ARBA00006484"/>
    </source>
</evidence>
<dbReference type="GeneID" id="54563611"/>
<proteinExistence type="inferred from homology"/>
<dbReference type="Proteomes" id="UP000799537">
    <property type="component" value="Unassembled WGS sequence"/>
</dbReference>
<dbReference type="PANTHER" id="PTHR44196">
    <property type="entry name" value="DEHYDROGENASE/REDUCTASE SDR FAMILY MEMBER 7B"/>
    <property type="match status" value="1"/>
</dbReference>
<feature type="non-terminal residue" evidence="4">
    <location>
        <position position="1"/>
    </location>
</feature>
<dbReference type="PANTHER" id="PTHR44196:SF1">
    <property type="entry name" value="DEHYDROGENASE_REDUCTASE SDR FAMILY MEMBER 7B"/>
    <property type="match status" value="1"/>
</dbReference>
<comment type="similarity">
    <text evidence="1 3">Belongs to the short-chain dehydrogenases/reductases (SDR) family.</text>
</comment>
<dbReference type="AlphaFoldDB" id="A0A6A6CIF1"/>
<dbReference type="SUPFAM" id="SSF51735">
    <property type="entry name" value="NAD(P)-binding Rossmann-fold domains"/>
    <property type="match status" value="1"/>
</dbReference>
<dbReference type="PRINTS" id="PR00080">
    <property type="entry name" value="SDRFAMILY"/>
</dbReference>
<reference evidence="4" key="1">
    <citation type="journal article" date="2020" name="Stud. Mycol.">
        <title>101 Dothideomycetes genomes: a test case for predicting lifestyles and emergence of pathogens.</title>
        <authorList>
            <person name="Haridas S."/>
            <person name="Albert R."/>
            <person name="Binder M."/>
            <person name="Bloem J."/>
            <person name="Labutti K."/>
            <person name="Salamov A."/>
            <person name="Andreopoulos B."/>
            <person name="Baker S."/>
            <person name="Barry K."/>
            <person name="Bills G."/>
            <person name="Bluhm B."/>
            <person name="Cannon C."/>
            <person name="Castanera R."/>
            <person name="Culley D."/>
            <person name="Daum C."/>
            <person name="Ezra D."/>
            <person name="Gonzalez J."/>
            <person name="Henrissat B."/>
            <person name="Kuo A."/>
            <person name="Liang C."/>
            <person name="Lipzen A."/>
            <person name="Lutzoni F."/>
            <person name="Magnuson J."/>
            <person name="Mondo S."/>
            <person name="Nolan M."/>
            <person name="Ohm R."/>
            <person name="Pangilinan J."/>
            <person name="Park H.-J."/>
            <person name="Ramirez L."/>
            <person name="Alfaro M."/>
            <person name="Sun H."/>
            <person name="Tritt A."/>
            <person name="Yoshinaga Y."/>
            <person name="Zwiers L.-H."/>
            <person name="Turgeon B."/>
            <person name="Goodwin S."/>
            <person name="Spatafora J."/>
            <person name="Crous P."/>
            <person name="Grigoriev I."/>
        </authorList>
    </citation>
    <scope>NUCLEOTIDE SEQUENCE</scope>
    <source>
        <strain evidence="4">ATCC 36951</strain>
    </source>
</reference>
<dbReference type="InterPro" id="IPR036291">
    <property type="entry name" value="NAD(P)-bd_dom_sf"/>
</dbReference>
<dbReference type="InterPro" id="IPR002347">
    <property type="entry name" value="SDR_fam"/>
</dbReference>
<keyword evidence="5" id="KW-1185">Reference proteome</keyword>